<proteinExistence type="predicted"/>
<gene>
    <name evidence="1" type="ORF">MUN68_007490</name>
</gene>
<name>A0ABY7S368_9FLAO</name>
<organism evidence="1 2">
    <name type="scientific">Psychroserpens ponticola</name>
    <dbReference type="NCBI Taxonomy" id="2932268"/>
    <lineage>
        <taxon>Bacteria</taxon>
        <taxon>Pseudomonadati</taxon>
        <taxon>Bacteroidota</taxon>
        <taxon>Flavobacteriia</taxon>
        <taxon>Flavobacteriales</taxon>
        <taxon>Flavobacteriaceae</taxon>
        <taxon>Psychroserpens</taxon>
    </lineage>
</organism>
<accession>A0ABY7S368</accession>
<protein>
    <recommendedName>
        <fullName evidence="3">DUF2927 domain-containing protein</fullName>
    </recommendedName>
</protein>
<dbReference type="RefSeq" id="WP_249994570.1">
    <property type="nucleotide sequence ID" value="NZ_CP116221.1"/>
</dbReference>
<sequence>MFNKQIVILFVLCFTFNCHSQIDVSSVLPIRVLYTKDINDADKMNYVVTSKDTFYAKSKVIKNLNHLKSGAYDVNTMNSYLNSVFPFKSKSCIEISHLNQWTSSIVIYFDKDIPKETIKDIKAFYKDISSIKNFNIIFTKDINEANYRIKLTSEILKKKSVCFSFDNIKNEEKFIFNNCKYSLIPDSNNNVISCILEVNDKLLKDKELLLSNIKQALFLSFCHFYPDHFLENDNSFLSTRYKNNDVISDFDLNLLKIHYAEIYNCKVEKQTLIDLYHLVN</sequence>
<keyword evidence="2" id="KW-1185">Reference proteome</keyword>
<evidence type="ECO:0000313" key="1">
    <source>
        <dbReference type="EMBL" id="WCO03336.1"/>
    </source>
</evidence>
<evidence type="ECO:0008006" key="3">
    <source>
        <dbReference type="Google" id="ProtNLM"/>
    </source>
</evidence>
<evidence type="ECO:0000313" key="2">
    <source>
        <dbReference type="Proteomes" id="UP001202717"/>
    </source>
</evidence>
<reference evidence="1 2" key="1">
    <citation type="submission" date="2023-01" db="EMBL/GenBank/DDBJ databases">
        <title>Psychroserpens ponticola sp. nov., isolated from seawater.</title>
        <authorList>
            <person name="Kristyanto S."/>
            <person name="Jung J."/>
            <person name="Kim J.M."/>
            <person name="Jeon C.O."/>
        </authorList>
    </citation>
    <scope>NUCLEOTIDE SEQUENCE [LARGE SCALE GENOMIC DNA]</scope>
    <source>
        <strain evidence="1 2">MSW6</strain>
    </source>
</reference>
<dbReference type="EMBL" id="CP116221">
    <property type="protein sequence ID" value="WCO03336.1"/>
    <property type="molecule type" value="Genomic_DNA"/>
</dbReference>
<dbReference type="Proteomes" id="UP001202717">
    <property type="component" value="Chromosome"/>
</dbReference>